<dbReference type="InterPro" id="IPR034660">
    <property type="entry name" value="DinB/YfiT-like"/>
</dbReference>
<dbReference type="Gene3D" id="1.20.120.450">
    <property type="entry name" value="dinb family like domain"/>
    <property type="match status" value="1"/>
</dbReference>
<gene>
    <name evidence="3" type="ORF">FAZ19_09095</name>
</gene>
<keyword evidence="1" id="KW-0472">Membrane</keyword>
<dbReference type="EMBL" id="SUKA01000002">
    <property type="protein sequence ID" value="TJY67038.1"/>
    <property type="molecule type" value="Genomic_DNA"/>
</dbReference>
<feature type="domain" description="DinB-like" evidence="2">
    <location>
        <begin position="82"/>
        <end position="236"/>
    </location>
</feature>
<dbReference type="OrthoDB" id="9807923at2"/>
<comment type="caution">
    <text evidence="3">The sequence shown here is derived from an EMBL/GenBank/DDBJ whole genome shotgun (WGS) entry which is preliminary data.</text>
</comment>
<dbReference type="SUPFAM" id="SSF109854">
    <property type="entry name" value="DinB/YfiT-like putative metalloenzymes"/>
    <property type="match status" value="1"/>
</dbReference>
<feature type="transmembrane region" description="Helical" evidence="1">
    <location>
        <begin position="9"/>
        <end position="28"/>
    </location>
</feature>
<protein>
    <submittedName>
        <fullName evidence="3">DinB family protein</fullName>
    </submittedName>
</protein>
<evidence type="ECO:0000259" key="2">
    <source>
        <dbReference type="Pfam" id="PF12867"/>
    </source>
</evidence>
<keyword evidence="1" id="KW-0812">Transmembrane</keyword>
<evidence type="ECO:0000313" key="4">
    <source>
        <dbReference type="Proteomes" id="UP000309872"/>
    </source>
</evidence>
<dbReference type="Pfam" id="PF12867">
    <property type="entry name" value="DinB_2"/>
    <property type="match status" value="1"/>
</dbReference>
<keyword evidence="4" id="KW-1185">Reference proteome</keyword>
<sequence>MNMIILKKIIVVLGIIAVHHFFAMAFLYENNLKARVIASNETKLKKEADLILPDFGYKSNENSSRIITSNDNNIDSLIRFFNQTTENLKNAISGLSENQLQYKPNEEKWSISQCLEHIILSEKMLFEMAKKELDKPAQPSRRADVQQTDENLINIIADRGQKFKAPKELQPSGKYSSADAAITDLIKARQPVLAYIQNANIDDLRDHVNDYPTGTVDGYQNLLFIAAHCARHIKQIQEIKTDPNFPKK</sequence>
<accession>A0A4U0H5V9</accession>
<dbReference type="Proteomes" id="UP000309872">
    <property type="component" value="Unassembled WGS sequence"/>
</dbReference>
<proteinExistence type="predicted"/>
<reference evidence="3 4" key="1">
    <citation type="submission" date="2019-04" db="EMBL/GenBank/DDBJ databases">
        <title>Sphingobacterium olei sp. nov., isolated from oil-contaminated soil.</title>
        <authorList>
            <person name="Liu B."/>
        </authorList>
    </citation>
    <scope>NUCLEOTIDE SEQUENCE [LARGE SCALE GENOMIC DNA]</scope>
    <source>
        <strain evidence="3 4">Y3L14</strain>
    </source>
</reference>
<dbReference type="InterPro" id="IPR024775">
    <property type="entry name" value="DinB-like"/>
</dbReference>
<name>A0A4U0H5V9_9SPHI</name>
<keyword evidence="1" id="KW-1133">Transmembrane helix</keyword>
<evidence type="ECO:0000256" key="1">
    <source>
        <dbReference type="SAM" id="Phobius"/>
    </source>
</evidence>
<evidence type="ECO:0000313" key="3">
    <source>
        <dbReference type="EMBL" id="TJY67038.1"/>
    </source>
</evidence>
<dbReference type="AlphaFoldDB" id="A0A4U0H5V9"/>
<organism evidence="3 4">
    <name type="scientific">Sphingobacterium alkalisoli</name>
    <dbReference type="NCBI Taxonomy" id="1874115"/>
    <lineage>
        <taxon>Bacteria</taxon>
        <taxon>Pseudomonadati</taxon>
        <taxon>Bacteroidota</taxon>
        <taxon>Sphingobacteriia</taxon>
        <taxon>Sphingobacteriales</taxon>
        <taxon>Sphingobacteriaceae</taxon>
        <taxon>Sphingobacterium</taxon>
    </lineage>
</organism>